<dbReference type="HOGENOM" id="CLU_3166066_0_0_11"/>
<sequence>MTGHRPSATTAVTRGAPEGPTALRATPTDPGAHAPERPNRGRTSRPR</sequence>
<protein>
    <submittedName>
        <fullName evidence="2">Uncharacterized protein</fullName>
    </submittedName>
</protein>
<feature type="region of interest" description="Disordered" evidence="1">
    <location>
        <begin position="1"/>
        <end position="47"/>
    </location>
</feature>
<gene>
    <name evidence="2" type="ordered locus">Celf_0958</name>
</gene>
<evidence type="ECO:0000313" key="3">
    <source>
        <dbReference type="Proteomes" id="UP000008460"/>
    </source>
</evidence>
<name>F4H1C4_CELFA</name>
<evidence type="ECO:0000313" key="2">
    <source>
        <dbReference type="EMBL" id="AEE45095.1"/>
    </source>
</evidence>
<dbReference type="KEGG" id="cfi:Celf_0958"/>
<dbReference type="Proteomes" id="UP000008460">
    <property type="component" value="Chromosome"/>
</dbReference>
<organism evidence="2 3">
    <name type="scientific">Cellulomonas fimi (strain ATCC 484 / DSM 20113 / JCM 1341 / CCUG 24087 / LMG 16345 / NBRC 15513 / NCIMB 8980 / NCTC 7547 / NRS-133)</name>
    <dbReference type="NCBI Taxonomy" id="590998"/>
    <lineage>
        <taxon>Bacteria</taxon>
        <taxon>Bacillati</taxon>
        <taxon>Actinomycetota</taxon>
        <taxon>Actinomycetes</taxon>
        <taxon>Micrococcales</taxon>
        <taxon>Cellulomonadaceae</taxon>
        <taxon>Cellulomonas</taxon>
    </lineage>
</organism>
<dbReference type="AlphaFoldDB" id="F4H1C4"/>
<accession>F4H1C4</accession>
<reference evidence="2 3" key="1">
    <citation type="submission" date="2011-04" db="EMBL/GenBank/DDBJ databases">
        <title>Complete sequence of Cellulomonas fimi ATCC 484.</title>
        <authorList>
            <consortium name="US DOE Joint Genome Institute"/>
            <person name="Lucas S."/>
            <person name="Han J."/>
            <person name="Lapidus A."/>
            <person name="Cheng J.-F."/>
            <person name="Goodwin L."/>
            <person name="Pitluck S."/>
            <person name="Peters L."/>
            <person name="Chertkov O."/>
            <person name="Detter J.C."/>
            <person name="Han C."/>
            <person name="Tapia R."/>
            <person name="Land M."/>
            <person name="Hauser L."/>
            <person name="Kyrpides N."/>
            <person name="Ivanova N."/>
            <person name="Ovchinnikova G."/>
            <person name="Pagani I."/>
            <person name="Mead D."/>
            <person name="Brumm P."/>
            <person name="Woyke T."/>
        </authorList>
    </citation>
    <scope>NUCLEOTIDE SEQUENCE [LARGE SCALE GENOMIC DNA]</scope>
    <source>
        <strain evidence="3">ATCC 484 / DSM 20113 / JCM 1341 / NBRC 15513 / NCIMB 8980 / NCTC 7547</strain>
    </source>
</reference>
<evidence type="ECO:0000256" key="1">
    <source>
        <dbReference type="SAM" id="MobiDB-lite"/>
    </source>
</evidence>
<proteinExistence type="predicted"/>
<keyword evidence="3" id="KW-1185">Reference proteome</keyword>
<dbReference type="EMBL" id="CP002666">
    <property type="protein sequence ID" value="AEE45095.1"/>
    <property type="molecule type" value="Genomic_DNA"/>
</dbReference>